<dbReference type="Proteomes" id="UP000037122">
    <property type="component" value="Unassembled WGS sequence"/>
</dbReference>
<name>A0A0L0P0K8_CANAR</name>
<sequence>MQPTEFVGKHTMIIIRRWKGSKTMMIKSLHSLGTELLKKKWSMKESRSNPGIPIISAFKPVLFGEEPTTSTLRKEPEVEQFTYLIRHGAFGRLKDPICEVLQVCAKRPSPQQRYSRAISKLSANHPFRCDKIPNQFSPHYEKYK</sequence>
<protein>
    <submittedName>
        <fullName evidence="1">Uncharacterized protein</fullName>
    </submittedName>
</protein>
<proteinExistence type="predicted"/>
<dbReference type="AlphaFoldDB" id="A0A0L0P0K8"/>
<dbReference type="EMBL" id="LGST01000021">
    <property type="protein sequence ID" value="KND99804.1"/>
    <property type="molecule type" value="Genomic_DNA"/>
</dbReference>
<organism evidence="1 2">
    <name type="scientific">Candidozyma auris</name>
    <name type="common">Yeast</name>
    <name type="synonym">Candida auris</name>
    <dbReference type="NCBI Taxonomy" id="498019"/>
    <lineage>
        <taxon>Eukaryota</taxon>
        <taxon>Fungi</taxon>
        <taxon>Dikarya</taxon>
        <taxon>Ascomycota</taxon>
        <taxon>Saccharomycotina</taxon>
        <taxon>Pichiomycetes</taxon>
        <taxon>Metschnikowiaceae</taxon>
        <taxon>Candidozyma</taxon>
    </lineage>
</organism>
<accession>A0A0L0P0K8</accession>
<dbReference type="VEuPathDB" id="FungiDB:QG37_03225"/>
<evidence type="ECO:0000313" key="2">
    <source>
        <dbReference type="Proteomes" id="UP000037122"/>
    </source>
</evidence>
<gene>
    <name evidence="1" type="ORF">QG37_03225</name>
</gene>
<comment type="caution">
    <text evidence="1">The sequence shown here is derived from an EMBL/GenBank/DDBJ whole genome shotgun (WGS) entry which is preliminary data.</text>
</comment>
<evidence type="ECO:0000313" key="1">
    <source>
        <dbReference type="EMBL" id="KND99804.1"/>
    </source>
</evidence>
<reference evidence="2" key="1">
    <citation type="journal article" date="2015" name="BMC Genomics">
        <title>Draft genome of a commonly misdiagnosed multidrug resistant pathogen Candida auris.</title>
        <authorList>
            <person name="Chatterjee S."/>
            <person name="Alampalli S.V."/>
            <person name="Nageshan R.K."/>
            <person name="Chettiar S.T."/>
            <person name="Joshi S."/>
            <person name="Tatu U.S."/>
        </authorList>
    </citation>
    <scope>NUCLEOTIDE SEQUENCE [LARGE SCALE GENOMIC DNA]</scope>
    <source>
        <strain evidence="2">6684</strain>
    </source>
</reference>